<reference evidence="10" key="1">
    <citation type="submission" date="2022-08" db="EMBL/GenBank/DDBJ databases">
        <title>Genome sequencing of akame (Lates japonicus).</title>
        <authorList>
            <person name="Hashiguchi Y."/>
            <person name="Takahashi H."/>
        </authorList>
    </citation>
    <scope>NUCLEOTIDE SEQUENCE</scope>
    <source>
        <strain evidence="10">Kochi</strain>
    </source>
</reference>
<keyword evidence="11" id="KW-1185">Reference proteome</keyword>
<dbReference type="Pfam" id="PF12038">
    <property type="entry name" value="QTMAN_N"/>
    <property type="match status" value="1"/>
</dbReference>
<evidence type="ECO:0000256" key="8">
    <source>
        <dbReference type="ARBA" id="ARBA00048439"/>
    </source>
</evidence>
<evidence type="ECO:0000256" key="3">
    <source>
        <dbReference type="ARBA" id="ARBA00022679"/>
    </source>
</evidence>
<evidence type="ECO:0000256" key="1">
    <source>
        <dbReference type="ARBA" id="ARBA00009481"/>
    </source>
</evidence>
<feature type="domain" description="tRNA-queuosine alpha-mannosyltransferase N-terminal" evidence="9">
    <location>
        <begin position="169"/>
        <end position="221"/>
    </location>
</feature>
<organism evidence="10 11">
    <name type="scientific">Lates japonicus</name>
    <name type="common">Japanese lates</name>
    <dbReference type="NCBI Taxonomy" id="270547"/>
    <lineage>
        <taxon>Eukaryota</taxon>
        <taxon>Metazoa</taxon>
        <taxon>Chordata</taxon>
        <taxon>Craniata</taxon>
        <taxon>Vertebrata</taxon>
        <taxon>Euteleostomi</taxon>
        <taxon>Actinopterygii</taxon>
        <taxon>Neopterygii</taxon>
        <taxon>Teleostei</taxon>
        <taxon>Neoteleostei</taxon>
        <taxon>Acanthomorphata</taxon>
        <taxon>Carangaria</taxon>
        <taxon>Carangaria incertae sedis</taxon>
        <taxon>Centropomidae</taxon>
        <taxon>Lates</taxon>
    </lineage>
</organism>
<comment type="caution">
    <text evidence="10">The sequence shown here is derived from an EMBL/GenBank/DDBJ whole genome shotgun (WGS) entry which is preliminary data.</text>
</comment>
<dbReference type="PANTHER" id="PTHR13615">
    <property type="entry name" value="GLYCOSYLTRANSFERASE-LIKE 1"/>
    <property type="match status" value="1"/>
</dbReference>
<comment type="catalytic activity">
    <reaction evidence="8">
        <text>queuosine(34) in tRNA(Asp) + GDP-alpha-D-mannose = O-4''-alpha-D-mannosylqueuosine(34) in tRNA(Asp) + GDP + H(+)</text>
        <dbReference type="Rhea" id="RHEA:12885"/>
        <dbReference type="Rhea" id="RHEA-COMP:18572"/>
        <dbReference type="Rhea" id="RHEA-COMP:18581"/>
        <dbReference type="ChEBI" id="CHEBI:15378"/>
        <dbReference type="ChEBI" id="CHEBI:57527"/>
        <dbReference type="ChEBI" id="CHEBI:58189"/>
        <dbReference type="ChEBI" id="CHEBI:194431"/>
        <dbReference type="ChEBI" id="CHEBI:194442"/>
        <dbReference type="EC" id="2.4.1.110"/>
    </reaction>
    <physiologicalReaction direction="left-to-right" evidence="8">
        <dbReference type="Rhea" id="RHEA:12886"/>
    </physiologicalReaction>
</comment>
<dbReference type="EMBL" id="BRZM01000137">
    <property type="protein sequence ID" value="GLD68495.1"/>
    <property type="molecule type" value="Genomic_DNA"/>
</dbReference>
<protein>
    <recommendedName>
        <fullName evidence="5">tRNA-queuosine alpha-mannosyltransferase</fullName>
        <ecNumber evidence="4">2.4.1.110</ecNumber>
    </recommendedName>
    <alternativeName>
        <fullName evidence="6">Glycosyltransferase-like domain-containing protein 1</fullName>
    </alternativeName>
</protein>
<evidence type="ECO:0000256" key="4">
    <source>
        <dbReference type="ARBA" id="ARBA00044517"/>
    </source>
</evidence>
<sequence length="258" mass="28099">MSNDTGRGVQSNNASTICDGAEPLILDQAKEVCCYTPAPPAPAMLACLNSFTDRDKARHSPSSPSHDEGHCVDMKGPAESIHQTERAPVNLRVCYGINRESGISAAAAAALQASAGTSLSWTSSPQSGFLSPNKTGSTSRDRVDWVHIQRPVDWIYIQRPGRLGPHPETGLVADVVVFNSHFNMDSFLSSISSFMKKIPDHRPTDLDRLIRPKCMVLNYPVQFPDINSSKAEFVPSVFESSCRFLLLPSGVVEDEDLI</sequence>
<name>A0AAD3NBL6_LATJO</name>
<evidence type="ECO:0000256" key="5">
    <source>
        <dbReference type="ARBA" id="ARBA00044539"/>
    </source>
</evidence>
<dbReference type="EC" id="2.4.1.110" evidence="4"/>
<proteinExistence type="inferred from homology"/>
<dbReference type="AlphaFoldDB" id="A0AAD3NBL6"/>
<comment type="similarity">
    <text evidence="1">Belongs to the glycosyltransferase group 1 family. Glycosyltransferase 4 subfamily.</text>
</comment>
<dbReference type="InterPro" id="IPR022701">
    <property type="entry name" value="QTMAN_N"/>
</dbReference>
<gene>
    <name evidence="10" type="ORF">AKAME5_001980800</name>
</gene>
<keyword evidence="2" id="KW-0328">Glycosyltransferase</keyword>
<comment type="function">
    <text evidence="7">Glycosyltransferase that specifically catalyzes mannosylation of cytoplasmic tRNA(Asp) modified with queuosine at position 34 (queuosine(34)). Mannosylates the cyclopentene moiety of queuosine(34) in tRNA(Asp) to form mannosyl-queuosine(34). Mannosylation of queuosine(34) in tRNA(Asp) is required to slow-down elongation at cognate codons, GAC and GAU, thereby regulating protein translation.</text>
</comment>
<evidence type="ECO:0000256" key="2">
    <source>
        <dbReference type="ARBA" id="ARBA00022676"/>
    </source>
</evidence>
<evidence type="ECO:0000259" key="9">
    <source>
        <dbReference type="Pfam" id="PF12038"/>
    </source>
</evidence>
<evidence type="ECO:0000313" key="10">
    <source>
        <dbReference type="EMBL" id="GLD68495.1"/>
    </source>
</evidence>
<evidence type="ECO:0000313" key="11">
    <source>
        <dbReference type="Proteomes" id="UP001279410"/>
    </source>
</evidence>
<dbReference type="PANTHER" id="PTHR13615:SF3">
    <property type="entry name" value="GLYCOSYLTRANSFERASE-LIKE DOMAIN-CONTAINING PROTEIN 1"/>
    <property type="match status" value="1"/>
</dbReference>
<accession>A0AAD3NBL6</accession>
<evidence type="ECO:0000256" key="6">
    <source>
        <dbReference type="ARBA" id="ARBA00044567"/>
    </source>
</evidence>
<dbReference type="Proteomes" id="UP001279410">
    <property type="component" value="Unassembled WGS sequence"/>
</dbReference>
<keyword evidence="3" id="KW-0808">Transferase</keyword>
<evidence type="ECO:0000256" key="7">
    <source>
        <dbReference type="ARBA" id="ARBA00045402"/>
    </source>
</evidence>
<dbReference type="InterPro" id="IPR051862">
    <property type="entry name" value="GT-like_domain_containing_1"/>
</dbReference>
<dbReference type="GO" id="GO:0016438">
    <property type="term" value="F:tRNA-queuosine(34) beta-mannosyltransferase activity"/>
    <property type="evidence" value="ECO:0007669"/>
    <property type="project" value="UniProtKB-EC"/>
</dbReference>